<keyword evidence="11" id="KW-0472">Membrane</keyword>
<keyword evidence="11" id="KW-0812">Transmembrane</keyword>
<dbReference type="InterPro" id="IPR004358">
    <property type="entry name" value="Sig_transdc_His_kin-like_C"/>
</dbReference>
<evidence type="ECO:0000256" key="4">
    <source>
        <dbReference type="ARBA" id="ARBA00022679"/>
    </source>
</evidence>
<dbReference type="InterPro" id="IPR035965">
    <property type="entry name" value="PAS-like_dom_sf"/>
</dbReference>
<dbReference type="SMART" id="SM00388">
    <property type="entry name" value="HisKA"/>
    <property type="match status" value="1"/>
</dbReference>
<dbReference type="OrthoDB" id="9796100at2"/>
<evidence type="ECO:0000259" key="13">
    <source>
        <dbReference type="PROSITE" id="PS50110"/>
    </source>
</evidence>
<dbReference type="PANTHER" id="PTHR43065:SF46">
    <property type="entry name" value="C4-DICARBOXYLATE TRANSPORT SENSOR PROTEIN DCTB"/>
    <property type="match status" value="1"/>
</dbReference>
<dbReference type="Proteomes" id="UP000317078">
    <property type="component" value="Unassembled WGS sequence"/>
</dbReference>
<dbReference type="CDD" id="cd00130">
    <property type="entry name" value="PAS"/>
    <property type="match status" value="2"/>
</dbReference>
<dbReference type="SUPFAM" id="SSF55874">
    <property type="entry name" value="ATPase domain of HSP90 chaperone/DNA topoisomerase II/histidine kinase"/>
    <property type="match status" value="1"/>
</dbReference>
<evidence type="ECO:0000259" key="12">
    <source>
        <dbReference type="PROSITE" id="PS50109"/>
    </source>
</evidence>
<dbReference type="SUPFAM" id="SSF55785">
    <property type="entry name" value="PYP-like sensor domain (PAS domain)"/>
    <property type="match status" value="2"/>
</dbReference>
<dbReference type="SMART" id="SM00448">
    <property type="entry name" value="REC"/>
    <property type="match status" value="1"/>
</dbReference>
<evidence type="ECO:0000313" key="16">
    <source>
        <dbReference type="Proteomes" id="UP000317078"/>
    </source>
</evidence>
<dbReference type="InterPro" id="IPR000014">
    <property type="entry name" value="PAS"/>
</dbReference>
<dbReference type="PROSITE" id="PS50110">
    <property type="entry name" value="RESPONSE_REGULATORY"/>
    <property type="match status" value="1"/>
</dbReference>
<feature type="domain" description="PAC" evidence="14">
    <location>
        <begin position="464"/>
        <end position="516"/>
    </location>
</feature>
<gene>
    <name evidence="15" type="ORF">EAH89_03190</name>
</gene>
<evidence type="ECO:0000256" key="8">
    <source>
        <dbReference type="ARBA" id="ARBA00023012"/>
    </source>
</evidence>
<evidence type="ECO:0000259" key="14">
    <source>
        <dbReference type="PROSITE" id="PS50113"/>
    </source>
</evidence>
<comment type="caution">
    <text evidence="15">The sequence shown here is derived from an EMBL/GenBank/DDBJ whole genome shotgun (WGS) entry which is preliminary data.</text>
</comment>
<reference evidence="15 16" key="1">
    <citation type="journal article" date="2019" name="Environ. Microbiol.">
        <title>Species interactions and distinct microbial communities in high Arctic permafrost affected cryosols are associated with the CH4 and CO2 gas fluxes.</title>
        <authorList>
            <person name="Altshuler I."/>
            <person name="Hamel J."/>
            <person name="Turney S."/>
            <person name="Magnuson E."/>
            <person name="Levesque R."/>
            <person name="Greer C."/>
            <person name="Whyte L.G."/>
        </authorList>
    </citation>
    <scope>NUCLEOTIDE SEQUENCE [LARGE SCALE GENOMIC DNA]</scope>
    <source>
        <strain evidence="15 16">S9.3B</strain>
    </source>
</reference>
<dbReference type="PRINTS" id="PR00344">
    <property type="entry name" value="BCTRLSENSOR"/>
</dbReference>
<dbReference type="Gene3D" id="3.40.50.2300">
    <property type="match status" value="1"/>
</dbReference>
<dbReference type="InterPro" id="IPR005467">
    <property type="entry name" value="His_kinase_dom"/>
</dbReference>
<dbReference type="InterPro" id="IPR003661">
    <property type="entry name" value="HisK_dim/P_dom"/>
</dbReference>
<keyword evidence="3 9" id="KW-0597">Phosphoprotein</keyword>
<dbReference type="RefSeq" id="WP_140881326.1">
    <property type="nucleotide sequence ID" value="NZ_RCZP01000002.1"/>
</dbReference>
<keyword evidence="4" id="KW-0808">Transferase</keyword>
<keyword evidence="10" id="KW-0175">Coiled coil</keyword>
<dbReference type="Pfam" id="PF08447">
    <property type="entry name" value="PAS_3"/>
    <property type="match status" value="2"/>
</dbReference>
<proteinExistence type="predicted"/>
<evidence type="ECO:0000256" key="11">
    <source>
        <dbReference type="SAM" id="Phobius"/>
    </source>
</evidence>
<feature type="domain" description="Histidine kinase" evidence="12">
    <location>
        <begin position="686"/>
        <end position="917"/>
    </location>
</feature>
<dbReference type="InterPro" id="IPR003594">
    <property type="entry name" value="HATPase_dom"/>
</dbReference>
<dbReference type="InterPro" id="IPR001789">
    <property type="entry name" value="Sig_transdc_resp-reg_receiver"/>
</dbReference>
<feature type="domain" description="Response regulatory" evidence="13">
    <location>
        <begin position="940"/>
        <end position="1051"/>
    </location>
</feature>
<dbReference type="EC" id="2.7.13.3" evidence="2"/>
<dbReference type="PROSITE" id="PS50109">
    <property type="entry name" value="HIS_KIN"/>
    <property type="match status" value="1"/>
</dbReference>
<dbReference type="EMBL" id="RCZP01000002">
    <property type="protein sequence ID" value="TPG60398.1"/>
    <property type="molecule type" value="Genomic_DNA"/>
</dbReference>
<accession>A0A502GFS6</accession>
<feature type="modified residue" description="4-aspartylphosphate" evidence="9">
    <location>
        <position position="990"/>
    </location>
</feature>
<name>A0A502GFS6_9PROT</name>
<evidence type="ECO:0000256" key="3">
    <source>
        <dbReference type="ARBA" id="ARBA00022553"/>
    </source>
</evidence>
<comment type="catalytic activity">
    <reaction evidence="1">
        <text>ATP + protein L-histidine = ADP + protein N-phospho-L-histidine.</text>
        <dbReference type="EC" id="2.7.13.3"/>
    </reaction>
</comment>
<dbReference type="InterPro" id="IPR036890">
    <property type="entry name" value="HATPase_C_sf"/>
</dbReference>
<keyword evidence="16" id="KW-1185">Reference proteome</keyword>
<dbReference type="InterPro" id="IPR013655">
    <property type="entry name" value="PAS_fold_3"/>
</dbReference>
<dbReference type="SMART" id="SM00086">
    <property type="entry name" value="PAC"/>
    <property type="match status" value="2"/>
</dbReference>
<feature type="coiled-coil region" evidence="10">
    <location>
        <begin position="507"/>
        <end position="534"/>
    </location>
</feature>
<dbReference type="GO" id="GO:0005524">
    <property type="term" value="F:ATP binding"/>
    <property type="evidence" value="ECO:0007669"/>
    <property type="project" value="UniProtKB-KW"/>
</dbReference>
<dbReference type="GO" id="GO:0000155">
    <property type="term" value="F:phosphorelay sensor kinase activity"/>
    <property type="evidence" value="ECO:0007669"/>
    <property type="project" value="InterPro"/>
</dbReference>
<protein>
    <recommendedName>
        <fullName evidence="2">histidine kinase</fullName>
        <ecNumber evidence="2">2.7.13.3</ecNumber>
    </recommendedName>
</protein>
<evidence type="ECO:0000313" key="15">
    <source>
        <dbReference type="EMBL" id="TPG60398.1"/>
    </source>
</evidence>
<evidence type="ECO:0000256" key="6">
    <source>
        <dbReference type="ARBA" id="ARBA00022777"/>
    </source>
</evidence>
<dbReference type="SMART" id="SM00387">
    <property type="entry name" value="HATPase_c"/>
    <property type="match status" value="1"/>
</dbReference>
<evidence type="ECO:0000256" key="7">
    <source>
        <dbReference type="ARBA" id="ARBA00022840"/>
    </source>
</evidence>
<sequence>MPEARHRTAEASGPVERIAVTGAARRGPALGLRARLLLLVLAAVLPVLLFAGLVLWRFAGAQRDGVERSVLARAEALARVVDAEFEALSLTLRAVSGTPAFAAGDREAVRQHMVSVGRDIGSNLVLRAADGRLLLHTAVPRAEEAGAPLARPPWLGGAEAPDGRFTVSDLFTSPMTGAPTYAVVLPVSDAQGHRLLLGAAFRAARLAERLRLALPEEGWGFVVADRAHRVVAQSRAPEAALPESALGADAGPGFHGALNGVQRGRGADGVPIVFAHARTEAGWDVGASLVAERVNAPVRGAVQALAGLGAVLLSCALLLALAVASRIAGAAEALAGAATVLGQGRPVPPVRTPVPEMNTVGAALSRAGETIAARDRALREREAQLARTQRLARVGGFELLVEHDVEGGPRFRNLRSPEYLALHGLPPDAEEEPHADWVSRLHPGDRERVSAAFLAAVAAGGPDYVAEYRVLTPEGETRWISALAEVERDGQGRAIRFRGVHVDLSSLRRTEARLAENRAALAAAEERLRLAMDASGLVAFDVDLGTRRGVFSPGHFALIGRPAPPDGVGDLAAWEALIHPEDRAGVRAAWRRMLVGGAAVTVEHRVLAPAGERWIAATGRLLPGPPAPGGGRGERCVGVYADVTGRRAAQAVLEARVGEAVAAAEAAQAQLAQAQKMEALGQLTGGVAHDFNNLLQVVASGAALLGKRPSLLADPAALRLLEGMAGAAERGGALTRRMLAFARRQELRMGAVDTAALILALRDILARSLGPATPLEIEVPDGLWWVHADPNQLELALLNLCVNARDAMPPERFPGGRVRLAARNAPAAPRRGLPGAGDPPPSGDCLVILVSDEGAGMDAETLARATEPFFTTKGVGRGTGLGLSMVHGLCAQSGGALRLSSVPGRGTTAEIWLPRAEPGSEAAPPPLAVPTAPPAARRLSVLLVDDDPLVLSSSAALLADLGHAVCEAGSAAAALEALRAGPVPDAVVTDHAMPGMTGAELAGRIAARHPGLPVILATGYADLPAGEAPEVPRLDKPFGRDALAAALAAATGGAPPA</sequence>
<dbReference type="SUPFAM" id="SSF52172">
    <property type="entry name" value="CheY-like"/>
    <property type="match status" value="1"/>
</dbReference>
<evidence type="ECO:0000256" key="10">
    <source>
        <dbReference type="SAM" id="Coils"/>
    </source>
</evidence>
<dbReference type="CDD" id="cd18773">
    <property type="entry name" value="PDC1_HK_sensor"/>
    <property type="match status" value="1"/>
</dbReference>
<dbReference type="InterPro" id="IPR036097">
    <property type="entry name" value="HisK_dim/P_sf"/>
</dbReference>
<keyword evidence="8" id="KW-0902">Two-component regulatory system</keyword>
<dbReference type="CDD" id="cd00082">
    <property type="entry name" value="HisKA"/>
    <property type="match status" value="1"/>
</dbReference>
<keyword evidence="11" id="KW-1133">Transmembrane helix</keyword>
<dbReference type="PANTHER" id="PTHR43065">
    <property type="entry name" value="SENSOR HISTIDINE KINASE"/>
    <property type="match status" value="1"/>
</dbReference>
<evidence type="ECO:0000256" key="2">
    <source>
        <dbReference type="ARBA" id="ARBA00012438"/>
    </source>
</evidence>
<organism evidence="15 16">
    <name type="scientific">Muricoccus nepalensis</name>
    <dbReference type="NCBI Taxonomy" id="1854500"/>
    <lineage>
        <taxon>Bacteria</taxon>
        <taxon>Pseudomonadati</taxon>
        <taxon>Pseudomonadota</taxon>
        <taxon>Alphaproteobacteria</taxon>
        <taxon>Acetobacterales</taxon>
        <taxon>Roseomonadaceae</taxon>
        <taxon>Muricoccus</taxon>
    </lineage>
</organism>
<dbReference type="Gene3D" id="2.10.70.100">
    <property type="match status" value="1"/>
</dbReference>
<feature type="transmembrane region" description="Helical" evidence="11">
    <location>
        <begin position="36"/>
        <end position="59"/>
    </location>
</feature>
<dbReference type="Gene3D" id="1.10.287.130">
    <property type="match status" value="1"/>
</dbReference>
<evidence type="ECO:0000256" key="9">
    <source>
        <dbReference type="PROSITE-ProRule" id="PRU00169"/>
    </source>
</evidence>
<keyword evidence="5" id="KW-0547">Nucleotide-binding</keyword>
<dbReference type="PROSITE" id="PS50113">
    <property type="entry name" value="PAC"/>
    <property type="match status" value="1"/>
</dbReference>
<keyword evidence="6 15" id="KW-0418">Kinase</keyword>
<evidence type="ECO:0000256" key="1">
    <source>
        <dbReference type="ARBA" id="ARBA00000085"/>
    </source>
</evidence>
<dbReference type="Pfam" id="PF02518">
    <property type="entry name" value="HATPase_c"/>
    <property type="match status" value="1"/>
</dbReference>
<dbReference type="SUPFAM" id="SSF47384">
    <property type="entry name" value="Homodimeric domain of signal transducing histidine kinase"/>
    <property type="match status" value="1"/>
</dbReference>
<keyword evidence="7" id="KW-0067">ATP-binding</keyword>
<dbReference type="Gene3D" id="3.30.565.10">
    <property type="entry name" value="Histidine kinase-like ATPase, C-terminal domain"/>
    <property type="match status" value="1"/>
</dbReference>
<dbReference type="InterPro" id="IPR001610">
    <property type="entry name" value="PAC"/>
</dbReference>
<evidence type="ECO:0000256" key="5">
    <source>
        <dbReference type="ARBA" id="ARBA00022741"/>
    </source>
</evidence>
<dbReference type="InterPro" id="IPR000700">
    <property type="entry name" value="PAS-assoc_C"/>
</dbReference>
<dbReference type="InterPro" id="IPR011006">
    <property type="entry name" value="CheY-like_superfamily"/>
</dbReference>
<dbReference type="Gene3D" id="3.30.450.20">
    <property type="entry name" value="PAS domain"/>
    <property type="match status" value="3"/>
</dbReference>
<dbReference type="AlphaFoldDB" id="A0A502GFS6"/>
<dbReference type="Pfam" id="PF00072">
    <property type="entry name" value="Response_reg"/>
    <property type="match status" value="1"/>
</dbReference>